<evidence type="ECO:0000313" key="2">
    <source>
        <dbReference type="EMBL" id="ASJ08307.1"/>
    </source>
</evidence>
<dbReference type="SMART" id="SM00382">
    <property type="entry name" value="AAA"/>
    <property type="match status" value="1"/>
</dbReference>
<protein>
    <submittedName>
        <fullName evidence="2">ATPase</fullName>
    </submittedName>
</protein>
<dbReference type="InterPro" id="IPR027417">
    <property type="entry name" value="P-loop_NTPase"/>
</dbReference>
<dbReference type="Pfam" id="PF13635">
    <property type="entry name" value="DUF4143"/>
    <property type="match status" value="1"/>
</dbReference>
<dbReference type="AlphaFoldDB" id="A0A2Z2MNS3"/>
<dbReference type="PANTHER" id="PTHR42990">
    <property type="entry name" value="ATPASE"/>
    <property type="match status" value="1"/>
</dbReference>
<dbReference type="EMBL" id="CP015103">
    <property type="protein sequence ID" value="ASJ08307.1"/>
    <property type="molecule type" value="Genomic_DNA"/>
</dbReference>
<organism evidence="2 3">
    <name type="scientific">Thermococcus siculi</name>
    <dbReference type="NCBI Taxonomy" id="72803"/>
    <lineage>
        <taxon>Archaea</taxon>
        <taxon>Methanobacteriati</taxon>
        <taxon>Methanobacteriota</taxon>
        <taxon>Thermococci</taxon>
        <taxon>Thermococcales</taxon>
        <taxon>Thermococcaceae</taxon>
        <taxon>Thermococcus</taxon>
    </lineage>
</organism>
<dbReference type="PANTHER" id="PTHR42990:SF1">
    <property type="entry name" value="AAA+ ATPASE DOMAIN-CONTAINING PROTEIN"/>
    <property type="match status" value="1"/>
</dbReference>
<keyword evidence="3" id="KW-1185">Reference proteome</keyword>
<evidence type="ECO:0000313" key="3">
    <source>
        <dbReference type="Proteomes" id="UP000250125"/>
    </source>
</evidence>
<dbReference type="OrthoDB" id="358600at2157"/>
<proteinExistence type="predicted"/>
<dbReference type="InterPro" id="IPR025420">
    <property type="entry name" value="DUF4143"/>
</dbReference>
<dbReference type="Pfam" id="PF13173">
    <property type="entry name" value="AAA_14"/>
    <property type="match status" value="1"/>
</dbReference>
<feature type="domain" description="AAA+ ATPase" evidence="1">
    <location>
        <begin position="46"/>
        <end position="166"/>
    </location>
</feature>
<name>A0A2Z2MNS3_9EURY</name>
<reference evidence="2 3" key="1">
    <citation type="submission" date="2016-04" db="EMBL/GenBank/DDBJ databases">
        <title>Complete genome sequence of Thermococcus siculi type strain RG-20.</title>
        <authorList>
            <person name="Oger P.M."/>
        </authorList>
    </citation>
    <scope>NUCLEOTIDE SEQUENCE [LARGE SCALE GENOMIC DNA]</scope>
    <source>
        <strain evidence="2 3">RG-20</strain>
    </source>
</reference>
<dbReference type="Gene3D" id="3.40.50.300">
    <property type="entry name" value="P-loop containing nucleotide triphosphate hydrolases"/>
    <property type="match status" value="1"/>
</dbReference>
<dbReference type="InterPro" id="IPR041682">
    <property type="entry name" value="AAA_14"/>
</dbReference>
<dbReference type="CDD" id="cd00009">
    <property type="entry name" value="AAA"/>
    <property type="match status" value="1"/>
</dbReference>
<dbReference type="Proteomes" id="UP000250125">
    <property type="component" value="Chromosome"/>
</dbReference>
<dbReference type="KEGG" id="tsl:A3L11_03305"/>
<sequence length="430" mass="48641">MVDLNDYLLKLSAELPGRFDYARNLRKRFVFEKLARVVDEYLNDGVPRTLLLPGLRGTGKTTLLAQLYFYTLSQTSDVIYFSADELHLLGFGLHEAIERYFKLFQPERPIILLDEVQYDDQWDLTLKVLHDSRKALVIATGSSAIRLRESPDLARRAVHIGIKPLSFNEYLHLIGEEALPPQLDALFEWEADKLEKAVSRTVRVGGKVEGYLRTGSLPVALEFDEKTAYELIFSLIERVIYKDLPEVRNFDSSTLDSAMRLLVLLSNPKGERFSYERLSKVLGISKGTVMELVRAFVASGLLLEVPPVGSVSKKIRRSPKLKFLAPSFRAALLSKFDVVEIAPLLEDAVALYLSEEGTLEYEPGKRGADFVLTRKGKRYVVEVGLGKDDYSQVKRSMERLGADFGIVIGKEFEVNGNLLMIPWWTFLGLV</sequence>
<accession>A0A2Z2MNS3</accession>
<gene>
    <name evidence="2" type="ORF">A3L11_03305</name>
</gene>
<evidence type="ECO:0000259" key="1">
    <source>
        <dbReference type="SMART" id="SM00382"/>
    </source>
</evidence>
<dbReference type="InterPro" id="IPR003593">
    <property type="entry name" value="AAA+_ATPase"/>
</dbReference>
<dbReference type="SUPFAM" id="SSF52540">
    <property type="entry name" value="P-loop containing nucleoside triphosphate hydrolases"/>
    <property type="match status" value="1"/>
</dbReference>